<proteinExistence type="predicted"/>
<dbReference type="EMBL" id="KN837807">
    <property type="protein sequence ID" value="KIJ23093.1"/>
    <property type="molecule type" value="Genomic_DNA"/>
</dbReference>
<gene>
    <name evidence="1" type="ORF">M422DRAFT_39806</name>
</gene>
<dbReference type="Proteomes" id="UP000054279">
    <property type="component" value="Unassembled WGS sequence"/>
</dbReference>
<keyword evidence="2" id="KW-1185">Reference proteome</keyword>
<reference evidence="1 2" key="1">
    <citation type="submission" date="2014-06" db="EMBL/GenBank/DDBJ databases">
        <title>Evolutionary Origins and Diversification of the Mycorrhizal Mutualists.</title>
        <authorList>
            <consortium name="DOE Joint Genome Institute"/>
            <consortium name="Mycorrhizal Genomics Consortium"/>
            <person name="Kohler A."/>
            <person name="Kuo A."/>
            <person name="Nagy L.G."/>
            <person name="Floudas D."/>
            <person name="Copeland A."/>
            <person name="Barry K.W."/>
            <person name="Cichocki N."/>
            <person name="Veneault-Fourrey C."/>
            <person name="LaButti K."/>
            <person name="Lindquist E.A."/>
            <person name="Lipzen A."/>
            <person name="Lundell T."/>
            <person name="Morin E."/>
            <person name="Murat C."/>
            <person name="Riley R."/>
            <person name="Ohm R."/>
            <person name="Sun H."/>
            <person name="Tunlid A."/>
            <person name="Henrissat B."/>
            <person name="Grigoriev I.V."/>
            <person name="Hibbett D.S."/>
            <person name="Martin F."/>
        </authorList>
    </citation>
    <scope>NUCLEOTIDE SEQUENCE [LARGE SCALE GENOMIC DNA]</scope>
    <source>
        <strain evidence="1 2">SS14</strain>
    </source>
</reference>
<evidence type="ECO:0000313" key="2">
    <source>
        <dbReference type="Proteomes" id="UP000054279"/>
    </source>
</evidence>
<dbReference type="HOGENOM" id="CLU_2869107_0_0_1"/>
<organism evidence="1 2">
    <name type="scientific">Sphaerobolus stellatus (strain SS14)</name>
    <dbReference type="NCBI Taxonomy" id="990650"/>
    <lineage>
        <taxon>Eukaryota</taxon>
        <taxon>Fungi</taxon>
        <taxon>Dikarya</taxon>
        <taxon>Basidiomycota</taxon>
        <taxon>Agaricomycotina</taxon>
        <taxon>Agaricomycetes</taxon>
        <taxon>Phallomycetidae</taxon>
        <taxon>Geastrales</taxon>
        <taxon>Sphaerobolaceae</taxon>
        <taxon>Sphaerobolus</taxon>
    </lineage>
</organism>
<feature type="non-terminal residue" evidence="1">
    <location>
        <position position="1"/>
    </location>
</feature>
<sequence>LHSSMELVWLLTTSKEILSLITWKGNILTFPEVMEFDPQQHVQLFCDNIVPEITTSPSTDQLGT</sequence>
<evidence type="ECO:0000313" key="1">
    <source>
        <dbReference type="EMBL" id="KIJ23093.1"/>
    </source>
</evidence>
<protein>
    <submittedName>
        <fullName evidence="1">Uncharacterized protein</fullName>
    </submittedName>
</protein>
<name>A0A0C9T2S3_SPHS4</name>
<accession>A0A0C9T2S3</accession>
<dbReference type="AlphaFoldDB" id="A0A0C9T2S3"/>